<name>A0A139B0P8_GONPJ</name>
<gene>
    <name evidence="2" type="ORF">M427DRAFT_141962</name>
</gene>
<evidence type="ECO:0000313" key="3">
    <source>
        <dbReference type="Proteomes" id="UP000070544"/>
    </source>
</evidence>
<dbReference type="EMBL" id="KQ965731">
    <property type="protein sequence ID" value="KXS22554.1"/>
    <property type="molecule type" value="Genomic_DNA"/>
</dbReference>
<dbReference type="InterPro" id="IPR019170">
    <property type="entry name" value="Meckelin"/>
</dbReference>
<feature type="transmembrane region" description="Helical" evidence="1">
    <location>
        <begin position="674"/>
        <end position="695"/>
    </location>
</feature>
<keyword evidence="1" id="KW-0472">Membrane</keyword>
<keyword evidence="3" id="KW-1185">Reference proteome</keyword>
<protein>
    <recommendedName>
        <fullName evidence="4">Meckelin</fullName>
    </recommendedName>
</protein>
<evidence type="ECO:0008006" key="4">
    <source>
        <dbReference type="Google" id="ProtNLM"/>
    </source>
</evidence>
<dbReference type="Proteomes" id="UP000070544">
    <property type="component" value="Unassembled WGS sequence"/>
</dbReference>
<accession>A0A139B0P8</accession>
<dbReference type="GO" id="GO:0060271">
    <property type="term" value="P:cilium assembly"/>
    <property type="evidence" value="ECO:0007669"/>
    <property type="project" value="InterPro"/>
</dbReference>
<keyword evidence="1" id="KW-1133">Transmembrane helix</keyword>
<proteinExistence type="predicted"/>
<feature type="transmembrane region" description="Helical" evidence="1">
    <location>
        <begin position="888"/>
        <end position="907"/>
    </location>
</feature>
<sequence>MCQAWASSRLCLSGTSSSFDSTVPPHFPDVSSLDRPSEWILDCLRDVAGRPRGTEGAVGCCDVDWGEFEVGIVETRREGGRVDGMELRAAPPSGGGRVLPRSISADRSRASVRVRAHLSLCASLALLAPVLAAVSLNSSILGSALVPSSLCQSVQYLDINTLNCKTCPTNMELSGAGGRTNPFLPQFPQLQLTRTYSLSLSLQAGIFLRYDHQDMLGVPSEPGSRYVICDPSKLNLFAARSRRSSTFTVDRSPLTGAYLAQFTCQLCPPGSFPDANAEKCLSCDDPRTMFSSLAGSSYSCQCDIGFSAAPQGPFCLTPAQTTSLATSFPSSSRYSTVTFSFLLPATSAPVSFSSWTFSRIFPGAAARCRAYAGSFTSLGSAAVTDGITSGPESCQALANLCVLQMYDQASDACGAYFDAARVARATVGSGSGTGVQGMGENGNTDWPPGLPFLFYGYFTGTKAATFASATVGTSFGWGHGQTPNMTIIAAKYLLNGTFLGYEEFVDQIQLCPRPPTQSRSFLTMGTAYNNTCAADLHQLVADKLESWSSTGGMRFYDLYILQSDSSLLPLPLLIANSPSNLYADPASRVLTRRLFSLDVASGVDAMGSLKYIRFIKRVVLRMNATSEPGKVTVPVLEVEYGEREVAAVNEGDGSQVSMPLVSFSSFPSQPLDALWQNLFVAVGMLGVLAAGLWLYQSYGWSKRNFVGAGGAAMDLRYIFRSLLLLCGVLGPLLSILTFTISVYFAIFFKAQGTAYAWLPWNAQDVAGVKLAVMVAAIMEIVHIVDRMVPQCTATVFFLDWEKPRSTTPQATSGAQSQTLADTGRVPMWRTIVCARAWNDLSTYRRARVDVSLVALAVMLYGAGLSKWATAAPSGNEPAGDVGVRHPMLVFILDGGVYALIVLVQCLYHHLIHSRFIRHPPLHFVDLLSVCNVSLVVLFERYTGHYVHGRSPHATAELDGQGIGEALKREENDLAPSRSLPGSSCQVFQVHLTERFRATWDQIWRGVELDRERGGAGVGSGKAGVKNGTKSMAARMGRRALGEGGAEAVRDMNRFLGAWVEQNVKEFPYVVRHKTYLERWFVTAPDLTQGCVWFEDPSSLSFTSTTLLGLEPHLILLYILLLVYLDLEIGAPWGGIVGVAFVEWIVSGVRKAFGRWAVAKSGVGGGVAVL</sequence>
<evidence type="ECO:0000256" key="1">
    <source>
        <dbReference type="SAM" id="Phobius"/>
    </source>
</evidence>
<evidence type="ECO:0000313" key="2">
    <source>
        <dbReference type="EMBL" id="KXS22554.1"/>
    </source>
</evidence>
<dbReference type="PANTHER" id="PTHR21274:SF0">
    <property type="entry name" value="MECKELIN"/>
    <property type="match status" value="1"/>
</dbReference>
<dbReference type="PANTHER" id="PTHR21274">
    <property type="entry name" value="MECKELIN"/>
    <property type="match status" value="1"/>
</dbReference>
<dbReference type="GO" id="GO:0036038">
    <property type="term" value="C:MKS complex"/>
    <property type="evidence" value="ECO:0007669"/>
    <property type="project" value="InterPro"/>
</dbReference>
<organism evidence="2 3">
    <name type="scientific">Gonapodya prolifera (strain JEL478)</name>
    <name type="common">Monoblepharis prolifera</name>
    <dbReference type="NCBI Taxonomy" id="1344416"/>
    <lineage>
        <taxon>Eukaryota</taxon>
        <taxon>Fungi</taxon>
        <taxon>Fungi incertae sedis</taxon>
        <taxon>Chytridiomycota</taxon>
        <taxon>Chytridiomycota incertae sedis</taxon>
        <taxon>Monoblepharidomycetes</taxon>
        <taxon>Monoblepharidales</taxon>
        <taxon>Gonapodyaceae</taxon>
        <taxon>Gonapodya</taxon>
    </lineage>
</organism>
<feature type="transmembrane region" description="Helical" evidence="1">
    <location>
        <begin position="722"/>
        <end position="746"/>
    </location>
</feature>
<feature type="transmembrane region" description="Helical" evidence="1">
    <location>
        <begin position="766"/>
        <end position="784"/>
    </location>
</feature>
<dbReference type="AlphaFoldDB" id="A0A139B0P8"/>
<dbReference type="STRING" id="1344416.A0A139B0P8"/>
<feature type="transmembrane region" description="Helical" evidence="1">
    <location>
        <begin position="850"/>
        <end position="868"/>
    </location>
</feature>
<keyword evidence="1" id="KW-0812">Transmembrane</keyword>
<dbReference type="OrthoDB" id="419138at2759"/>
<dbReference type="Pfam" id="PF09773">
    <property type="entry name" value="Meckelin"/>
    <property type="match status" value="1"/>
</dbReference>
<reference evidence="2 3" key="1">
    <citation type="journal article" date="2015" name="Genome Biol. Evol.">
        <title>Phylogenomic analyses indicate that early fungi evolved digesting cell walls of algal ancestors of land plants.</title>
        <authorList>
            <person name="Chang Y."/>
            <person name="Wang S."/>
            <person name="Sekimoto S."/>
            <person name="Aerts A.L."/>
            <person name="Choi C."/>
            <person name="Clum A."/>
            <person name="LaButti K.M."/>
            <person name="Lindquist E.A."/>
            <person name="Yee Ngan C."/>
            <person name="Ohm R.A."/>
            <person name="Salamov A.A."/>
            <person name="Grigoriev I.V."/>
            <person name="Spatafora J.W."/>
            <person name="Berbee M.L."/>
        </authorList>
    </citation>
    <scope>NUCLEOTIDE SEQUENCE [LARGE SCALE GENOMIC DNA]</scope>
    <source>
        <strain evidence="2 3">JEL478</strain>
    </source>
</reference>
<feature type="transmembrane region" description="Helical" evidence="1">
    <location>
        <begin position="1106"/>
        <end position="1124"/>
    </location>
</feature>